<sequence length="89" mass="9519">MEIYNCFCGPVERRSKKDKGEKGAQKATDVAVLVEGSVNSSTKTNDSKLSSSVVPLPFGSSRSNVKVMNHDSPVKGDTKEVANHGSHVK</sequence>
<comment type="caution">
    <text evidence="2">The sequence shown here is derived from an EMBL/GenBank/DDBJ whole genome shotgun (WGS) entry which is preliminary data.</text>
</comment>
<feature type="region of interest" description="Disordered" evidence="1">
    <location>
        <begin position="38"/>
        <end position="89"/>
    </location>
</feature>
<feature type="compositionally biased region" description="Basic and acidic residues" evidence="1">
    <location>
        <begin position="68"/>
        <end position="82"/>
    </location>
</feature>
<proteinExistence type="predicted"/>
<feature type="compositionally biased region" description="Polar residues" evidence="1">
    <location>
        <begin position="38"/>
        <end position="53"/>
    </location>
</feature>
<reference evidence="2 3" key="1">
    <citation type="journal article" date="2021" name="bioRxiv">
        <title>Chromosome-scale and haplotype-resolved genome assembly of a tetraploid potato cultivar.</title>
        <authorList>
            <person name="Sun H."/>
            <person name="Jiao W.-B."/>
            <person name="Krause K."/>
            <person name="Campoy J.A."/>
            <person name="Goel M."/>
            <person name="Folz-Donahue K."/>
            <person name="Kukat C."/>
            <person name="Huettel B."/>
            <person name="Schneeberger K."/>
        </authorList>
    </citation>
    <scope>NUCLEOTIDE SEQUENCE [LARGE SCALE GENOMIC DNA]</scope>
    <source>
        <strain evidence="2">SolTubOtavaFocal</strain>
        <tissue evidence="2">Leaves</tissue>
    </source>
</reference>
<organism evidence="2 3">
    <name type="scientific">Solanum tuberosum</name>
    <name type="common">Potato</name>
    <dbReference type="NCBI Taxonomy" id="4113"/>
    <lineage>
        <taxon>Eukaryota</taxon>
        <taxon>Viridiplantae</taxon>
        <taxon>Streptophyta</taxon>
        <taxon>Embryophyta</taxon>
        <taxon>Tracheophyta</taxon>
        <taxon>Spermatophyta</taxon>
        <taxon>Magnoliopsida</taxon>
        <taxon>eudicotyledons</taxon>
        <taxon>Gunneridae</taxon>
        <taxon>Pentapetalae</taxon>
        <taxon>asterids</taxon>
        <taxon>lamiids</taxon>
        <taxon>Solanales</taxon>
        <taxon>Solanaceae</taxon>
        <taxon>Solanoideae</taxon>
        <taxon>Solaneae</taxon>
        <taxon>Solanum</taxon>
    </lineage>
</organism>
<name>A0ABQ7WKA8_SOLTU</name>
<evidence type="ECO:0000256" key="1">
    <source>
        <dbReference type="SAM" id="MobiDB-lite"/>
    </source>
</evidence>
<gene>
    <name evidence="2" type="ORF">KY290_000795</name>
</gene>
<dbReference type="EMBL" id="JAIVGD010000001">
    <property type="protein sequence ID" value="KAH0781197.1"/>
    <property type="molecule type" value="Genomic_DNA"/>
</dbReference>
<evidence type="ECO:0000313" key="2">
    <source>
        <dbReference type="EMBL" id="KAH0781197.1"/>
    </source>
</evidence>
<dbReference type="Proteomes" id="UP000826656">
    <property type="component" value="Unassembled WGS sequence"/>
</dbReference>
<protein>
    <submittedName>
        <fullName evidence="2">Uncharacterized protein</fullName>
    </submittedName>
</protein>
<evidence type="ECO:0000313" key="3">
    <source>
        <dbReference type="Proteomes" id="UP000826656"/>
    </source>
</evidence>
<accession>A0ABQ7WKA8</accession>
<keyword evidence="3" id="KW-1185">Reference proteome</keyword>